<sequence length="139" mass="16378">MKKIKNEDIVKDYYEYLWNKQNKDYIDILFDDEIEFYGSLGIQTKGKKEFEEYMDNILTGIPNLYHGIEIMIKEEDRIAVRAVYNGTHKGKLFDYEATNNRIKYNGASFFRFKDGKIVDVWVLGDLANLLKQIENGSNK</sequence>
<dbReference type="Pfam" id="PF07366">
    <property type="entry name" value="SnoaL"/>
    <property type="match status" value="1"/>
</dbReference>
<dbReference type="AlphaFoldDB" id="A0A2G1DEC4"/>
<dbReference type="Proteomes" id="UP000221222">
    <property type="component" value="Unassembled WGS sequence"/>
</dbReference>
<dbReference type="RefSeq" id="WP_099343646.1">
    <property type="nucleotide sequence ID" value="NZ_CP032098.1"/>
</dbReference>
<dbReference type="Gene3D" id="3.10.450.50">
    <property type="match status" value="1"/>
</dbReference>
<dbReference type="KEGG" id="amol:AMOL_0121"/>
<dbReference type="Proteomes" id="UP000262712">
    <property type="component" value="Chromosome"/>
</dbReference>
<dbReference type="SUPFAM" id="SSF54427">
    <property type="entry name" value="NTF2-like"/>
    <property type="match status" value="1"/>
</dbReference>
<evidence type="ECO:0000313" key="2">
    <source>
        <dbReference type="EMBL" id="PHO16841.1"/>
    </source>
</evidence>
<dbReference type="GO" id="GO:0030638">
    <property type="term" value="P:polyketide metabolic process"/>
    <property type="evidence" value="ECO:0007669"/>
    <property type="project" value="InterPro"/>
</dbReference>
<evidence type="ECO:0000313" key="3">
    <source>
        <dbReference type="Proteomes" id="UP000221222"/>
    </source>
</evidence>
<dbReference type="PANTHER" id="PTHR38436:SF1">
    <property type="entry name" value="ESTER CYCLASE"/>
    <property type="match status" value="1"/>
</dbReference>
<dbReference type="InterPro" id="IPR009959">
    <property type="entry name" value="Cyclase_SnoaL-like"/>
</dbReference>
<accession>A0A2G1DEC4</accession>
<protein>
    <submittedName>
        <fullName evidence="1">SnoaL-like polyketide cyclase</fullName>
    </submittedName>
</protein>
<dbReference type="EMBL" id="NXFY01000038">
    <property type="protein sequence ID" value="PHO16841.1"/>
    <property type="molecule type" value="Genomic_DNA"/>
</dbReference>
<keyword evidence="3" id="KW-1185">Reference proteome</keyword>
<organism evidence="2 3">
    <name type="scientific">Malaciobacter molluscorum LMG 25693</name>
    <dbReference type="NCBI Taxonomy" id="870501"/>
    <lineage>
        <taxon>Bacteria</taxon>
        <taxon>Pseudomonadati</taxon>
        <taxon>Campylobacterota</taxon>
        <taxon>Epsilonproteobacteria</taxon>
        <taxon>Campylobacterales</taxon>
        <taxon>Arcobacteraceae</taxon>
        <taxon>Malaciobacter</taxon>
    </lineage>
</organism>
<gene>
    <name evidence="1" type="ORF">AMOL_0121</name>
    <name evidence="2" type="ORF">CPU12_13565</name>
</gene>
<reference evidence="2 3" key="1">
    <citation type="submission" date="2017-09" db="EMBL/GenBank/DDBJ databases">
        <title>Arcobacter canalis sp. nov., a new species isolated from a water canal contaminated with urban sewage.</title>
        <authorList>
            <person name="Perez-Cataluna A."/>
            <person name="Salas-Masso N."/>
            <person name="Figueras M.J."/>
        </authorList>
    </citation>
    <scope>NUCLEOTIDE SEQUENCE [LARGE SCALE GENOMIC DNA]</scope>
    <source>
        <strain evidence="2 3">F98-3</strain>
    </source>
</reference>
<dbReference type="InterPro" id="IPR032710">
    <property type="entry name" value="NTF2-like_dom_sf"/>
</dbReference>
<dbReference type="EMBL" id="CP032098">
    <property type="protein sequence ID" value="AXX91160.1"/>
    <property type="molecule type" value="Genomic_DNA"/>
</dbReference>
<reference evidence="1 4" key="2">
    <citation type="submission" date="2018-08" db="EMBL/GenBank/DDBJ databases">
        <title>Complete genome of the Arcobacter molluscorum type strain LMG 25693.</title>
        <authorList>
            <person name="Miller W.G."/>
            <person name="Yee E."/>
            <person name="Bono J.L."/>
        </authorList>
    </citation>
    <scope>NUCLEOTIDE SEQUENCE [LARGE SCALE GENOMIC DNA]</scope>
    <source>
        <strain evidence="1 4">CECT 7696</strain>
    </source>
</reference>
<evidence type="ECO:0000313" key="4">
    <source>
        <dbReference type="Proteomes" id="UP000262712"/>
    </source>
</evidence>
<evidence type="ECO:0000313" key="1">
    <source>
        <dbReference type="EMBL" id="AXX91160.1"/>
    </source>
</evidence>
<dbReference type="PANTHER" id="PTHR38436">
    <property type="entry name" value="POLYKETIDE CYCLASE SNOAL-LIKE DOMAIN"/>
    <property type="match status" value="1"/>
</dbReference>
<name>A0A2G1DEC4_9BACT</name>
<proteinExistence type="predicted"/>